<evidence type="ECO:0000313" key="4">
    <source>
        <dbReference type="EMBL" id="KLO17021.1"/>
    </source>
</evidence>
<keyword evidence="5" id="KW-1185">Reference proteome</keyword>
<gene>
    <name evidence="4" type="ORF">SCHPADRAFT_887299</name>
</gene>
<dbReference type="OrthoDB" id="3263055at2759"/>
<keyword evidence="2" id="KW-1133">Transmembrane helix</keyword>
<dbReference type="Pfam" id="PF20152">
    <property type="entry name" value="DUF6534"/>
    <property type="match status" value="1"/>
</dbReference>
<proteinExistence type="predicted"/>
<sequence>MSSATALPALDNTMGALYIGVVLSMSLWGAGCVQMYYYYDSFPKDSIYLKLYVAGVWALDTVHQGLIIHSCYVFLITNYFNPLFLTNLQGTLKDMVIVTGFVCFCVQTFFIMRVWRLSHKNIIVTATLSVLCFVPFVLTIVYFAKMYSLNDFTQLNQIFPISKSINVLSAVADVSIAATLIFLLQRSRTGFKNSETIINKMIMFSVNTGLLTSLVAIASLLSITAWPLTFIYITFYFLVPRLYINSLYATLNARNALRSGTTGDTGTGSNSVSLGHLRGGRNLGVSGNAYGLDKSSGQIVSIKVTESMHDDMAKSELGLTPSESDVEVSYDRSLRK</sequence>
<protein>
    <recommendedName>
        <fullName evidence="3">DUF6534 domain-containing protein</fullName>
    </recommendedName>
</protein>
<feature type="transmembrane region" description="Helical" evidence="2">
    <location>
        <begin position="164"/>
        <end position="184"/>
    </location>
</feature>
<dbReference type="PANTHER" id="PTHR40465:SF1">
    <property type="entry name" value="DUF6534 DOMAIN-CONTAINING PROTEIN"/>
    <property type="match status" value="1"/>
</dbReference>
<evidence type="ECO:0000256" key="1">
    <source>
        <dbReference type="SAM" id="MobiDB-lite"/>
    </source>
</evidence>
<dbReference type="Proteomes" id="UP000053477">
    <property type="component" value="Unassembled WGS sequence"/>
</dbReference>
<dbReference type="STRING" id="27342.A0A0H2SIV9"/>
<feature type="region of interest" description="Disordered" evidence="1">
    <location>
        <begin position="313"/>
        <end position="336"/>
    </location>
</feature>
<accession>A0A0H2SIV9</accession>
<organism evidence="4 5">
    <name type="scientific">Schizopora paradoxa</name>
    <dbReference type="NCBI Taxonomy" id="27342"/>
    <lineage>
        <taxon>Eukaryota</taxon>
        <taxon>Fungi</taxon>
        <taxon>Dikarya</taxon>
        <taxon>Basidiomycota</taxon>
        <taxon>Agaricomycotina</taxon>
        <taxon>Agaricomycetes</taxon>
        <taxon>Hymenochaetales</taxon>
        <taxon>Schizoporaceae</taxon>
        <taxon>Schizopora</taxon>
    </lineage>
</organism>
<feature type="transmembrane region" description="Helical" evidence="2">
    <location>
        <begin position="204"/>
        <end position="224"/>
    </location>
</feature>
<evidence type="ECO:0000313" key="5">
    <source>
        <dbReference type="Proteomes" id="UP000053477"/>
    </source>
</evidence>
<feature type="transmembrane region" description="Helical" evidence="2">
    <location>
        <begin position="51"/>
        <end position="75"/>
    </location>
</feature>
<keyword evidence="2" id="KW-0812">Transmembrane</keyword>
<dbReference type="InParanoid" id="A0A0H2SIV9"/>
<name>A0A0H2SIV9_9AGAM</name>
<keyword evidence="2" id="KW-0472">Membrane</keyword>
<dbReference type="PANTHER" id="PTHR40465">
    <property type="entry name" value="CHROMOSOME 1, WHOLE GENOME SHOTGUN SEQUENCE"/>
    <property type="match status" value="1"/>
</dbReference>
<evidence type="ECO:0000256" key="2">
    <source>
        <dbReference type="SAM" id="Phobius"/>
    </source>
</evidence>
<feature type="transmembrane region" description="Helical" evidence="2">
    <location>
        <begin position="16"/>
        <end position="39"/>
    </location>
</feature>
<dbReference type="AlphaFoldDB" id="A0A0H2SIV9"/>
<evidence type="ECO:0000259" key="3">
    <source>
        <dbReference type="Pfam" id="PF20152"/>
    </source>
</evidence>
<feature type="transmembrane region" description="Helical" evidence="2">
    <location>
        <begin position="122"/>
        <end position="144"/>
    </location>
</feature>
<feature type="transmembrane region" description="Helical" evidence="2">
    <location>
        <begin position="230"/>
        <end position="251"/>
    </location>
</feature>
<dbReference type="EMBL" id="KQ085909">
    <property type="protein sequence ID" value="KLO17021.1"/>
    <property type="molecule type" value="Genomic_DNA"/>
</dbReference>
<feature type="transmembrane region" description="Helical" evidence="2">
    <location>
        <begin position="95"/>
        <end position="115"/>
    </location>
</feature>
<reference evidence="4 5" key="1">
    <citation type="submission" date="2015-04" db="EMBL/GenBank/DDBJ databases">
        <title>Complete genome sequence of Schizopora paradoxa KUC8140, a cosmopolitan wood degrader in East Asia.</title>
        <authorList>
            <consortium name="DOE Joint Genome Institute"/>
            <person name="Min B."/>
            <person name="Park H."/>
            <person name="Jang Y."/>
            <person name="Kim J.-J."/>
            <person name="Kim K.H."/>
            <person name="Pangilinan J."/>
            <person name="Lipzen A."/>
            <person name="Riley R."/>
            <person name="Grigoriev I.V."/>
            <person name="Spatafora J.W."/>
            <person name="Choi I.-G."/>
        </authorList>
    </citation>
    <scope>NUCLEOTIDE SEQUENCE [LARGE SCALE GENOMIC DNA]</scope>
    <source>
        <strain evidence="4 5">KUC8140</strain>
    </source>
</reference>
<dbReference type="InterPro" id="IPR045339">
    <property type="entry name" value="DUF6534"/>
</dbReference>
<feature type="domain" description="DUF6534" evidence="3">
    <location>
        <begin position="169"/>
        <end position="255"/>
    </location>
</feature>